<dbReference type="SUPFAM" id="SSF53098">
    <property type="entry name" value="Ribonuclease H-like"/>
    <property type="match status" value="1"/>
</dbReference>
<dbReference type="InterPro" id="IPR016197">
    <property type="entry name" value="Chromo-like_dom_sf"/>
</dbReference>
<organism evidence="4 5">
    <name type="scientific">Poecilia mexicana</name>
    <dbReference type="NCBI Taxonomy" id="48701"/>
    <lineage>
        <taxon>Eukaryota</taxon>
        <taxon>Metazoa</taxon>
        <taxon>Chordata</taxon>
        <taxon>Craniata</taxon>
        <taxon>Vertebrata</taxon>
        <taxon>Euteleostomi</taxon>
        <taxon>Actinopterygii</taxon>
        <taxon>Neopterygii</taxon>
        <taxon>Teleostei</taxon>
        <taxon>Neoteleostei</taxon>
        <taxon>Acanthomorphata</taxon>
        <taxon>Ovalentaria</taxon>
        <taxon>Atherinomorphae</taxon>
        <taxon>Cyprinodontiformes</taxon>
        <taxon>Poeciliidae</taxon>
        <taxon>Poeciliinae</taxon>
        <taxon>Poecilia</taxon>
    </lineage>
</organism>
<dbReference type="STRING" id="48701.ENSPMEP00000001384"/>
<evidence type="ECO:0000313" key="4">
    <source>
        <dbReference type="Ensembl" id="ENSPMEP00000001384.1"/>
    </source>
</evidence>
<dbReference type="PANTHER" id="PTHR37984:SF15">
    <property type="entry name" value="INTEGRASE CATALYTIC DOMAIN-CONTAINING PROTEIN"/>
    <property type="match status" value="1"/>
</dbReference>
<dbReference type="GO" id="GO:0003676">
    <property type="term" value="F:nucleic acid binding"/>
    <property type="evidence" value="ECO:0007669"/>
    <property type="project" value="InterPro"/>
</dbReference>
<reference evidence="4" key="2">
    <citation type="submission" date="2025-09" db="UniProtKB">
        <authorList>
            <consortium name="Ensembl"/>
        </authorList>
    </citation>
    <scope>IDENTIFICATION</scope>
</reference>
<dbReference type="SMART" id="SM00298">
    <property type="entry name" value="CHROMO"/>
    <property type="match status" value="1"/>
</dbReference>
<dbReference type="Proteomes" id="UP000261480">
    <property type="component" value="Unplaced"/>
</dbReference>
<feature type="domain" description="Integrase catalytic" evidence="3">
    <location>
        <begin position="1"/>
        <end position="125"/>
    </location>
</feature>
<dbReference type="Pfam" id="PF24626">
    <property type="entry name" value="SH3_Tf2-1"/>
    <property type="match status" value="1"/>
</dbReference>
<dbReference type="InterPro" id="IPR056924">
    <property type="entry name" value="SH3_Tf2-1"/>
</dbReference>
<dbReference type="GO" id="GO:0005634">
    <property type="term" value="C:nucleus"/>
    <property type="evidence" value="ECO:0007669"/>
    <property type="project" value="UniProtKB-SubCell"/>
</dbReference>
<evidence type="ECO:0000313" key="5">
    <source>
        <dbReference type="Proteomes" id="UP000261480"/>
    </source>
</evidence>
<evidence type="ECO:0000256" key="1">
    <source>
        <dbReference type="ARBA" id="ARBA00004123"/>
    </source>
</evidence>
<evidence type="ECO:0000259" key="2">
    <source>
        <dbReference type="PROSITE" id="PS50013"/>
    </source>
</evidence>
<dbReference type="Ensembl" id="ENSPMET00000014289.1">
    <property type="protein sequence ID" value="ENSPMEP00000001384.1"/>
    <property type="gene ID" value="ENSPMEG00000002281.1"/>
</dbReference>
<evidence type="ECO:0008006" key="6">
    <source>
        <dbReference type="Google" id="ProtNLM"/>
    </source>
</evidence>
<comment type="subcellular location">
    <subcellularLocation>
        <location evidence="1">Nucleus</location>
    </subcellularLocation>
</comment>
<feature type="domain" description="Chromo" evidence="2">
    <location>
        <begin position="267"/>
        <end position="325"/>
    </location>
</feature>
<dbReference type="AlphaFoldDB" id="A0A3B3WFQ5"/>
<dbReference type="InterPro" id="IPR001584">
    <property type="entry name" value="Integrase_cat-core"/>
</dbReference>
<dbReference type="GO" id="GO:0015074">
    <property type="term" value="P:DNA integration"/>
    <property type="evidence" value="ECO:0007669"/>
    <property type="project" value="InterPro"/>
</dbReference>
<dbReference type="InterPro" id="IPR023780">
    <property type="entry name" value="Chromo_domain"/>
</dbReference>
<dbReference type="SUPFAM" id="SSF54160">
    <property type="entry name" value="Chromo domain-like"/>
    <property type="match status" value="1"/>
</dbReference>
<keyword evidence="5" id="KW-1185">Reference proteome</keyword>
<proteinExistence type="predicted"/>
<name>A0A3B3WFQ5_9TELE</name>
<dbReference type="Gene3D" id="3.30.420.10">
    <property type="entry name" value="Ribonuclease H-like superfamily/Ribonuclease H"/>
    <property type="match status" value="1"/>
</dbReference>
<sequence>MTHLIPLHKLPSAPDLARVMAREVFRLHGIPRNIVSDRGPQFISRFWNEFCTLLGIDVSLSSGFHPQTDGQTERINQEVESKLRILCMDAPSRWSQNLPWVEYAINGLPSSSTGLSPFHVVYGYQPPILSVQEGATQVPAAHLSARRCLRVWRRARATLCKTSAVYARNANRHRSQAPRYLVGQRVWLSTRDLPIKVENRKLAPRFVGPFPVTKIVNPVAVRLKLPPSLRVHPTFHVSKIKPLMSSRFCPPARPPPPPRLIDGAPAFTVRRLLRSRRWGRGIQYLVDWKGYGPEERSWVPSRLVLDKDLVRKFHRQHPDQPRGASRAAP</sequence>
<dbReference type="PANTHER" id="PTHR37984">
    <property type="entry name" value="PROTEIN CBG26694"/>
    <property type="match status" value="1"/>
</dbReference>
<dbReference type="PROSITE" id="PS50013">
    <property type="entry name" value="CHROMO_2"/>
    <property type="match status" value="1"/>
</dbReference>
<dbReference type="Gene3D" id="2.40.50.40">
    <property type="match status" value="1"/>
</dbReference>
<evidence type="ECO:0000259" key="3">
    <source>
        <dbReference type="PROSITE" id="PS50994"/>
    </source>
</evidence>
<protein>
    <recommendedName>
        <fullName evidence="6">Integrase catalytic domain-containing protein</fullName>
    </recommendedName>
</protein>
<dbReference type="InterPro" id="IPR000953">
    <property type="entry name" value="Chromo/chromo_shadow_dom"/>
</dbReference>
<dbReference type="PROSITE" id="PS50994">
    <property type="entry name" value="INTEGRASE"/>
    <property type="match status" value="1"/>
</dbReference>
<accession>A0A3B3WFQ5</accession>
<dbReference type="InterPro" id="IPR050951">
    <property type="entry name" value="Retrovirus_Pol_polyprotein"/>
</dbReference>
<dbReference type="InterPro" id="IPR012337">
    <property type="entry name" value="RNaseH-like_sf"/>
</dbReference>
<reference evidence="4" key="1">
    <citation type="submission" date="2025-08" db="UniProtKB">
        <authorList>
            <consortium name="Ensembl"/>
        </authorList>
    </citation>
    <scope>IDENTIFICATION</scope>
</reference>
<dbReference type="InterPro" id="IPR036397">
    <property type="entry name" value="RNaseH_sf"/>
</dbReference>
<dbReference type="Pfam" id="PF00385">
    <property type="entry name" value="Chromo"/>
    <property type="match status" value="1"/>
</dbReference>